<comment type="caution">
    <text evidence="1">The sequence shown here is derived from an EMBL/GenBank/DDBJ whole genome shotgun (WGS) entry which is preliminary data.</text>
</comment>
<proteinExistence type="predicted"/>
<protein>
    <submittedName>
        <fullName evidence="1">Uncharacterized protein</fullName>
    </submittedName>
</protein>
<reference evidence="1" key="2">
    <citation type="submission" date="2013-09" db="EMBL/GenBank/DDBJ databases">
        <title>Draft genome sequence of Anaerotruncus colihominis(DSM 17241).</title>
        <authorList>
            <person name="Sudarsanam P."/>
            <person name="Ley R."/>
            <person name="Guruge J."/>
            <person name="Turnbaugh P.J."/>
            <person name="Mahowald M."/>
            <person name="Liep D."/>
            <person name="Gordon J."/>
        </authorList>
    </citation>
    <scope>NUCLEOTIDE SEQUENCE</scope>
    <source>
        <strain evidence="1">DSM 17241</strain>
    </source>
</reference>
<keyword evidence="2" id="KW-1185">Reference proteome</keyword>
<accession>B0P6W3</accession>
<organism evidence="1 2">
    <name type="scientific">Anaerotruncus colihominis DSM 17241</name>
    <dbReference type="NCBI Taxonomy" id="445972"/>
    <lineage>
        <taxon>Bacteria</taxon>
        <taxon>Bacillati</taxon>
        <taxon>Bacillota</taxon>
        <taxon>Clostridia</taxon>
        <taxon>Eubacteriales</taxon>
        <taxon>Oscillospiraceae</taxon>
        <taxon>Anaerotruncus</taxon>
    </lineage>
</organism>
<dbReference type="AlphaFoldDB" id="B0P6W3"/>
<sequence>MTLVRRRQRCYNIHRQTAKPFAAARRLQTKKPADCAYCATA</sequence>
<gene>
    <name evidence="1" type="ORF">ANACOL_00491</name>
</gene>
<dbReference type="HOGENOM" id="CLU_3264836_0_0_9"/>
<dbReference type="Proteomes" id="UP000003803">
    <property type="component" value="Unassembled WGS sequence"/>
</dbReference>
<evidence type="ECO:0000313" key="1">
    <source>
        <dbReference type="EMBL" id="EDS12938.1"/>
    </source>
</evidence>
<reference evidence="1" key="1">
    <citation type="submission" date="2007-11" db="EMBL/GenBank/DDBJ databases">
        <authorList>
            <person name="Fulton L."/>
            <person name="Clifton S."/>
            <person name="Fulton B."/>
            <person name="Xu J."/>
            <person name="Minx P."/>
            <person name="Pepin K.H."/>
            <person name="Johnson M."/>
            <person name="Thiruvilangam P."/>
            <person name="Bhonagiri V."/>
            <person name="Nash W.E."/>
            <person name="Mardis E.R."/>
            <person name="Wilson R.K."/>
        </authorList>
    </citation>
    <scope>NUCLEOTIDE SEQUENCE [LARGE SCALE GENOMIC DNA]</scope>
    <source>
        <strain evidence="1">DSM 17241</strain>
    </source>
</reference>
<dbReference type="EMBL" id="ABGD02000005">
    <property type="protein sequence ID" value="EDS12938.1"/>
    <property type="molecule type" value="Genomic_DNA"/>
</dbReference>
<name>B0P6W3_9FIRM</name>
<evidence type="ECO:0000313" key="2">
    <source>
        <dbReference type="Proteomes" id="UP000003803"/>
    </source>
</evidence>